<name>I4C9M2_DESTA</name>
<dbReference type="AlphaFoldDB" id="I4C9M2"/>
<dbReference type="HOGENOM" id="CLU_1701449_0_0_7"/>
<organism evidence="1 2">
    <name type="scientific">Desulfomonile tiedjei (strain ATCC 49306 / DSM 6799 / DCB-1)</name>
    <dbReference type="NCBI Taxonomy" id="706587"/>
    <lineage>
        <taxon>Bacteria</taxon>
        <taxon>Pseudomonadati</taxon>
        <taxon>Thermodesulfobacteriota</taxon>
        <taxon>Desulfomonilia</taxon>
        <taxon>Desulfomonilales</taxon>
        <taxon>Desulfomonilaceae</taxon>
        <taxon>Desulfomonile</taxon>
    </lineage>
</organism>
<dbReference type="RefSeq" id="WP_014811391.1">
    <property type="nucleotide sequence ID" value="NC_018025.1"/>
</dbReference>
<evidence type="ECO:0000313" key="2">
    <source>
        <dbReference type="Proteomes" id="UP000006055"/>
    </source>
</evidence>
<protein>
    <submittedName>
        <fullName evidence="1">Uncharacterized protein</fullName>
    </submittedName>
</protein>
<gene>
    <name evidence="1" type="ordered locus">Desti_3615</name>
</gene>
<sequence length="154" mass="17696">MAGAFAEFADELLPIEGFRASWDKRIDTASPESTQKRETRTIRVRTAENLSYALPDQYKVPAFQFRRDGLNLRALKPVTIKLARGENLWFAENERLDIYATGDTPQEAIEEFVIQLLSFYEHYRDLNEAQARGGAKRLKNVFATAFEVMDESRS</sequence>
<proteinExistence type="predicted"/>
<accession>I4C9M2</accession>
<dbReference type="KEGG" id="dti:Desti_3615"/>
<dbReference type="EMBL" id="CP003360">
    <property type="protein sequence ID" value="AFM26263.1"/>
    <property type="molecule type" value="Genomic_DNA"/>
</dbReference>
<dbReference type="STRING" id="706587.Desti_3615"/>
<dbReference type="Proteomes" id="UP000006055">
    <property type="component" value="Chromosome"/>
</dbReference>
<reference evidence="2" key="1">
    <citation type="submission" date="2012-06" db="EMBL/GenBank/DDBJ databases">
        <title>Complete sequence of chromosome of Desulfomonile tiedjei DSM 6799.</title>
        <authorList>
            <person name="Lucas S."/>
            <person name="Copeland A."/>
            <person name="Lapidus A."/>
            <person name="Glavina del Rio T."/>
            <person name="Dalin E."/>
            <person name="Tice H."/>
            <person name="Bruce D."/>
            <person name="Goodwin L."/>
            <person name="Pitluck S."/>
            <person name="Peters L."/>
            <person name="Ovchinnikova G."/>
            <person name="Zeytun A."/>
            <person name="Lu M."/>
            <person name="Kyrpides N."/>
            <person name="Mavromatis K."/>
            <person name="Ivanova N."/>
            <person name="Brettin T."/>
            <person name="Detter J.C."/>
            <person name="Han C."/>
            <person name="Larimer F."/>
            <person name="Land M."/>
            <person name="Hauser L."/>
            <person name="Markowitz V."/>
            <person name="Cheng J.-F."/>
            <person name="Hugenholtz P."/>
            <person name="Woyke T."/>
            <person name="Wu D."/>
            <person name="Spring S."/>
            <person name="Schroeder M."/>
            <person name="Brambilla E."/>
            <person name="Klenk H.-P."/>
            <person name="Eisen J.A."/>
        </authorList>
    </citation>
    <scope>NUCLEOTIDE SEQUENCE [LARGE SCALE GENOMIC DNA]</scope>
    <source>
        <strain evidence="2">ATCC 49306 / DSM 6799 / DCB-1</strain>
    </source>
</reference>
<keyword evidence="2" id="KW-1185">Reference proteome</keyword>
<evidence type="ECO:0000313" key="1">
    <source>
        <dbReference type="EMBL" id="AFM26263.1"/>
    </source>
</evidence>